<organism evidence="2">
    <name type="scientific">uncultured Caudovirales phage</name>
    <dbReference type="NCBI Taxonomy" id="2100421"/>
    <lineage>
        <taxon>Viruses</taxon>
        <taxon>Duplodnaviria</taxon>
        <taxon>Heunggongvirae</taxon>
        <taxon>Uroviricota</taxon>
        <taxon>Caudoviricetes</taxon>
        <taxon>Peduoviridae</taxon>
        <taxon>Maltschvirus</taxon>
        <taxon>Maltschvirus maltsch</taxon>
    </lineage>
</organism>
<proteinExistence type="predicted"/>
<name>A0A6J5T342_9CAUD</name>
<evidence type="ECO:0000313" key="2">
    <source>
        <dbReference type="EMBL" id="CAB4222165.1"/>
    </source>
</evidence>
<feature type="region of interest" description="Disordered" evidence="1">
    <location>
        <begin position="383"/>
        <end position="404"/>
    </location>
</feature>
<dbReference type="EMBL" id="LR797510">
    <property type="protein sequence ID" value="CAB4222165.1"/>
    <property type="molecule type" value="Genomic_DNA"/>
</dbReference>
<accession>A0A6J5T342</accession>
<evidence type="ECO:0000256" key="1">
    <source>
        <dbReference type="SAM" id="MobiDB-lite"/>
    </source>
</evidence>
<reference evidence="2" key="1">
    <citation type="submission" date="2020-05" db="EMBL/GenBank/DDBJ databases">
        <authorList>
            <person name="Chiriac C."/>
            <person name="Salcher M."/>
            <person name="Ghai R."/>
            <person name="Kavagutti S V."/>
        </authorList>
    </citation>
    <scope>NUCLEOTIDE SEQUENCE</scope>
</reference>
<gene>
    <name evidence="2" type="ORF">UFOVP1656_15</name>
</gene>
<sequence length="520" mass="52655">MAGIPKVNITFDADLAGLKKGVSEATGDVSSFGDKVGDFGKKAGLAFAAATVAAAAYASKLAIEGVKAALEDEASQVKLRVALENATGATDKQIASVENHILKMSLATGVSDDKLRPALSRLALSTNDVSKAQDLLSLAMDISTQTSKPLDAVANALGKAYDGNTAALGKLGIGMSSAELKTMSFTDVQGKLTDLFGGAAARNADTYQGRIDRLSVAFNEAKETIGFALLPMLGKLMDFVNENIVPAFTAFSESLGDKSGVGSFINNLVTTIQKVAIPVFDGMKKAFGYISDAISNNKDTLIAFVGYIKDYVAPVIGVVLGKAFEVVGGIISVTIDAIGAAMRIIMGIVDAVIKSINIVIRGINLIKPGADIGSIATTSGNTGGGATGGSHPAAGTTTSTSGSSTITVPTYNVPTMSSAGTSSAAAGAALVAATVGGVDVSQNYSENSGQGISTGQNVVIVPRTRSTGDTNVPVPATVIAPTINIGVAGDPEGVARTIVDILNSSYFRGTGGALALQGFQ</sequence>
<protein>
    <submittedName>
        <fullName evidence="2">Uncharacterized protein</fullName>
    </submittedName>
</protein>
<feature type="compositionally biased region" description="Low complexity" evidence="1">
    <location>
        <begin position="389"/>
        <end position="404"/>
    </location>
</feature>